<dbReference type="AlphaFoldDB" id="A0ABD3QPC8"/>
<dbReference type="CDD" id="cd14811">
    <property type="entry name" value="bZIP_u2"/>
    <property type="match status" value="1"/>
</dbReference>
<dbReference type="Pfam" id="PF00170">
    <property type="entry name" value="bZIP_1"/>
    <property type="match status" value="1"/>
</dbReference>
<accession>A0ABD3QPC8</accession>
<dbReference type="PANTHER" id="PTHR47416">
    <property type="entry name" value="BASIC-LEUCINE ZIPPER TRANSCRIPTION FACTOR F-RELATED"/>
    <property type="match status" value="1"/>
</dbReference>
<protein>
    <recommendedName>
        <fullName evidence="8">BZIP domain-containing protein</fullName>
    </recommendedName>
</protein>
<comment type="subcellular location">
    <subcellularLocation>
        <location evidence="1">Nucleus</location>
    </subcellularLocation>
</comment>
<comment type="caution">
    <text evidence="9">The sequence shown here is derived from an EMBL/GenBank/DDBJ whole genome shotgun (WGS) entry which is preliminary data.</text>
</comment>
<feature type="compositionally biased region" description="Low complexity" evidence="7">
    <location>
        <begin position="159"/>
        <end position="174"/>
    </location>
</feature>
<dbReference type="InterPro" id="IPR004827">
    <property type="entry name" value="bZIP"/>
</dbReference>
<evidence type="ECO:0000256" key="2">
    <source>
        <dbReference type="ARBA" id="ARBA00007163"/>
    </source>
</evidence>
<keyword evidence="5" id="KW-0804">Transcription</keyword>
<feature type="compositionally biased region" description="Low complexity" evidence="7">
    <location>
        <begin position="84"/>
        <end position="96"/>
    </location>
</feature>
<reference evidence="9 10" key="1">
    <citation type="journal article" date="2020" name="G3 (Bethesda)">
        <title>Improved Reference Genome for Cyclotella cryptica CCMP332, a Model for Cell Wall Morphogenesis, Salinity Adaptation, and Lipid Production in Diatoms (Bacillariophyta).</title>
        <authorList>
            <person name="Roberts W.R."/>
            <person name="Downey K.M."/>
            <person name="Ruck E.C."/>
            <person name="Traller J.C."/>
            <person name="Alverson A.J."/>
        </authorList>
    </citation>
    <scope>NUCLEOTIDE SEQUENCE [LARGE SCALE GENOMIC DNA]</scope>
    <source>
        <strain evidence="9 10">CCMP332</strain>
    </source>
</reference>
<feature type="compositionally biased region" description="Low complexity" evidence="7">
    <location>
        <begin position="118"/>
        <end position="138"/>
    </location>
</feature>
<proteinExistence type="inferred from homology"/>
<evidence type="ECO:0000256" key="4">
    <source>
        <dbReference type="ARBA" id="ARBA00023125"/>
    </source>
</evidence>
<feature type="compositionally biased region" description="Polar residues" evidence="7">
    <location>
        <begin position="139"/>
        <end position="154"/>
    </location>
</feature>
<feature type="compositionally biased region" description="Low complexity" evidence="7">
    <location>
        <begin position="182"/>
        <end position="197"/>
    </location>
</feature>
<dbReference type="PANTHER" id="PTHR47416:SF8">
    <property type="entry name" value="BASIC-LEUCINE ZIPPER TRANSCRIPTION FACTOR E-RELATED"/>
    <property type="match status" value="1"/>
</dbReference>
<name>A0ABD3QPC8_9STRA</name>
<dbReference type="InterPro" id="IPR046347">
    <property type="entry name" value="bZIP_sf"/>
</dbReference>
<dbReference type="GO" id="GO:0003677">
    <property type="term" value="F:DNA binding"/>
    <property type="evidence" value="ECO:0007669"/>
    <property type="project" value="UniProtKB-KW"/>
</dbReference>
<keyword evidence="10" id="KW-1185">Reference proteome</keyword>
<evidence type="ECO:0000256" key="1">
    <source>
        <dbReference type="ARBA" id="ARBA00004123"/>
    </source>
</evidence>
<evidence type="ECO:0000313" key="10">
    <source>
        <dbReference type="Proteomes" id="UP001516023"/>
    </source>
</evidence>
<feature type="domain" description="BZIP" evidence="8">
    <location>
        <begin position="199"/>
        <end position="237"/>
    </location>
</feature>
<organism evidence="9 10">
    <name type="scientific">Cyclotella cryptica</name>
    <dbReference type="NCBI Taxonomy" id="29204"/>
    <lineage>
        <taxon>Eukaryota</taxon>
        <taxon>Sar</taxon>
        <taxon>Stramenopiles</taxon>
        <taxon>Ochrophyta</taxon>
        <taxon>Bacillariophyta</taxon>
        <taxon>Coscinodiscophyceae</taxon>
        <taxon>Thalassiosirophycidae</taxon>
        <taxon>Stephanodiscales</taxon>
        <taxon>Stephanodiscaceae</taxon>
        <taxon>Cyclotella</taxon>
    </lineage>
</organism>
<keyword evidence="6" id="KW-0539">Nucleus</keyword>
<dbReference type="Proteomes" id="UP001516023">
    <property type="component" value="Unassembled WGS sequence"/>
</dbReference>
<dbReference type="GO" id="GO:0005634">
    <property type="term" value="C:nucleus"/>
    <property type="evidence" value="ECO:0007669"/>
    <property type="project" value="UniProtKB-SubCell"/>
</dbReference>
<dbReference type="SUPFAM" id="SSF57959">
    <property type="entry name" value="Leucine zipper domain"/>
    <property type="match status" value="1"/>
</dbReference>
<dbReference type="EMBL" id="JABMIG020000021">
    <property type="protein sequence ID" value="KAL3802248.1"/>
    <property type="molecule type" value="Genomic_DNA"/>
</dbReference>
<keyword evidence="3" id="KW-0805">Transcription regulation</keyword>
<feature type="compositionally biased region" description="Low complexity" evidence="7">
    <location>
        <begin position="30"/>
        <end position="51"/>
    </location>
</feature>
<evidence type="ECO:0000256" key="6">
    <source>
        <dbReference type="ARBA" id="ARBA00023242"/>
    </source>
</evidence>
<dbReference type="Gene3D" id="1.20.5.170">
    <property type="match status" value="1"/>
</dbReference>
<evidence type="ECO:0000259" key="8">
    <source>
        <dbReference type="PROSITE" id="PS50217"/>
    </source>
</evidence>
<sequence length="855" mass="93353">MNDMTAGGVPNPMAGLPPSPNGSHREHGTSLSSPPLSPLSAPSPLEFASPEGFVQFADGESEAKRARADVGSSSGIRWSCDAQRSLGGRPSSLSPGETSFEPVNFSPHPHPYHQPTHGLAASKASSGSLASSHPSHNSFASTQTDSSVPVSTPDSALYAAPSAGHHAASSQGAACTAQRWHSAQPQAQAVSSHAQSQTTDKRLKRLERNRESARLSRKRRKAYLEELEAKVHSLSAQMDRERILYANGFLRQVRDRIKSAIYGENHAAEKAITVVRNPLAQHQQQQQQQNALGQGIKHNVQSLPPPSLHAGFNNANGNNNNNTVNNNNVIHNLHNVTRLPSALQIIYTFQHQYQSSLVVSKESKFILWLMLQKEGFWRGGRGSSERLSAARIGERLLHNGTYRASPCEGMWPLFCHEVGLSYEQEDKVRTTQRAILADSSTWINRYTAAATKSVIDSINTTISGMHESAKHREVNTLGILTSEQRIKFLSWAARKSSAIRQLARAKANLSAQPEEYQVSPQRHVAANMYIVDHRLSKVKTRLVAVPRLLHPSRLKKLSRRPSFESLAGQEAWENNAKLNREASFPSTGSLKRSLNELVGDESHSMAAMSSTHSGVTPESAQAAAQSAVKAVLHDIMPIVPQRHLRHIHHAHFRPCTPAISSQSCQPSYHAPSPMAAAPEALYPESRLTSTMPLPPQSALPVEPPSSTDDIDIPMPTPVSVLLQTQDEFISPYNVDASHAPVEVIPSLQQQQPPPIDNGYIPAPVLSDFESVPPTSQVRPSARAYQSAPQLYTGDDFDYPSIMQSTMIPVPEEGLIQNPILNEDGLCLDDLPLADPNDWAIGESFDIDIDNKNNSN</sequence>
<dbReference type="SMART" id="SM00338">
    <property type="entry name" value="BRLZ"/>
    <property type="match status" value="1"/>
</dbReference>
<feature type="region of interest" description="Disordered" evidence="7">
    <location>
        <begin position="1"/>
        <end position="214"/>
    </location>
</feature>
<evidence type="ECO:0000256" key="5">
    <source>
        <dbReference type="ARBA" id="ARBA00023163"/>
    </source>
</evidence>
<evidence type="ECO:0000313" key="9">
    <source>
        <dbReference type="EMBL" id="KAL3802248.1"/>
    </source>
</evidence>
<dbReference type="PROSITE" id="PS50217">
    <property type="entry name" value="BZIP"/>
    <property type="match status" value="1"/>
</dbReference>
<comment type="similarity">
    <text evidence="2">Belongs to the bZIP family.</text>
</comment>
<keyword evidence="4" id="KW-0238">DNA-binding</keyword>
<gene>
    <name evidence="9" type="ORF">HJC23_001792</name>
</gene>
<evidence type="ECO:0000256" key="3">
    <source>
        <dbReference type="ARBA" id="ARBA00023015"/>
    </source>
</evidence>
<evidence type="ECO:0000256" key="7">
    <source>
        <dbReference type="SAM" id="MobiDB-lite"/>
    </source>
</evidence>